<name>A0A0J9E583_9RHOB</name>
<feature type="transmembrane region" description="Helical" evidence="6">
    <location>
        <begin position="389"/>
        <end position="410"/>
    </location>
</feature>
<evidence type="ECO:0000313" key="9">
    <source>
        <dbReference type="Proteomes" id="UP000037178"/>
    </source>
</evidence>
<dbReference type="SUPFAM" id="SSF103473">
    <property type="entry name" value="MFS general substrate transporter"/>
    <property type="match status" value="1"/>
</dbReference>
<keyword evidence="2" id="KW-0813">Transport</keyword>
<organism evidence="8 9">
    <name type="scientific">Candidatus Rhodobacter oscarellae</name>
    <dbReference type="NCBI Taxonomy" id="1675527"/>
    <lineage>
        <taxon>Bacteria</taxon>
        <taxon>Pseudomonadati</taxon>
        <taxon>Pseudomonadota</taxon>
        <taxon>Alphaproteobacteria</taxon>
        <taxon>Rhodobacterales</taxon>
        <taxon>Rhodobacter group</taxon>
        <taxon>Rhodobacter</taxon>
    </lineage>
</organism>
<feature type="transmembrane region" description="Helical" evidence="6">
    <location>
        <begin position="430"/>
        <end position="458"/>
    </location>
</feature>
<feature type="transmembrane region" description="Helical" evidence="6">
    <location>
        <begin position="37"/>
        <end position="56"/>
    </location>
</feature>
<dbReference type="InterPro" id="IPR011701">
    <property type="entry name" value="MFS"/>
</dbReference>
<dbReference type="InterPro" id="IPR020846">
    <property type="entry name" value="MFS_dom"/>
</dbReference>
<feature type="domain" description="Major facilitator superfamily (MFS) profile" evidence="7">
    <location>
        <begin position="2"/>
        <end position="462"/>
    </location>
</feature>
<keyword evidence="3 6" id="KW-0812">Transmembrane</keyword>
<dbReference type="CDD" id="cd17321">
    <property type="entry name" value="MFS_MMR_MDR_like"/>
    <property type="match status" value="1"/>
</dbReference>
<dbReference type="STRING" id="1675527.AIOL_002849"/>
<keyword evidence="5 6" id="KW-0472">Membrane</keyword>
<dbReference type="InterPro" id="IPR036259">
    <property type="entry name" value="MFS_trans_sf"/>
</dbReference>
<dbReference type="AlphaFoldDB" id="A0A0J9E583"/>
<comment type="subcellular location">
    <subcellularLocation>
        <location evidence="1">Membrane</location>
        <topology evidence="1">Multi-pass membrane protein</topology>
    </subcellularLocation>
</comment>
<dbReference type="Gene3D" id="1.20.1720.10">
    <property type="entry name" value="Multidrug resistance protein D"/>
    <property type="match status" value="1"/>
</dbReference>
<protein>
    <recommendedName>
        <fullName evidence="7">Major facilitator superfamily (MFS) profile domain-containing protein</fullName>
    </recommendedName>
</protein>
<dbReference type="Gene3D" id="1.20.1250.20">
    <property type="entry name" value="MFS general substrate transporter like domains"/>
    <property type="match status" value="1"/>
</dbReference>
<comment type="caution">
    <text evidence="8">The sequence shown here is derived from an EMBL/GenBank/DDBJ whole genome shotgun (WGS) entry which is preliminary data.</text>
</comment>
<feature type="transmembrane region" description="Helical" evidence="6">
    <location>
        <begin position="257"/>
        <end position="283"/>
    </location>
</feature>
<dbReference type="PRINTS" id="PR01036">
    <property type="entry name" value="TCRTETB"/>
</dbReference>
<evidence type="ECO:0000256" key="5">
    <source>
        <dbReference type="ARBA" id="ARBA00023136"/>
    </source>
</evidence>
<gene>
    <name evidence="8" type="ORF">AIOL_002849</name>
</gene>
<accession>A0A0J9E583</accession>
<dbReference type="PANTHER" id="PTHR42718">
    <property type="entry name" value="MAJOR FACILITATOR SUPERFAMILY MULTIDRUG TRANSPORTER MFSC"/>
    <property type="match status" value="1"/>
</dbReference>
<dbReference type="GO" id="GO:0016020">
    <property type="term" value="C:membrane"/>
    <property type="evidence" value="ECO:0007669"/>
    <property type="project" value="UniProtKB-SubCell"/>
</dbReference>
<dbReference type="PROSITE" id="PS50850">
    <property type="entry name" value="MFS"/>
    <property type="match status" value="1"/>
</dbReference>
<dbReference type="EMBL" id="LFTY01000002">
    <property type="protein sequence ID" value="KMW57881.1"/>
    <property type="molecule type" value="Genomic_DNA"/>
</dbReference>
<feature type="transmembrane region" description="Helical" evidence="6">
    <location>
        <begin position="319"/>
        <end position="339"/>
    </location>
</feature>
<dbReference type="GO" id="GO:0022857">
    <property type="term" value="F:transmembrane transporter activity"/>
    <property type="evidence" value="ECO:0007669"/>
    <property type="project" value="InterPro"/>
</dbReference>
<dbReference type="RefSeq" id="WP_053101286.1">
    <property type="nucleotide sequence ID" value="NZ_LFTY01000002.1"/>
</dbReference>
<dbReference type="Proteomes" id="UP000037178">
    <property type="component" value="Unassembled WGS sequence"/>
</dbReference>
<evidence type="ECO:0000259" key="7">
    <source>
        <dbReference type="PROSITE" id="PS50850"/>
    </source>
</evidence>
<dbReference type="Pfam" id="PF07690">
    <property type="entry name" value="MFS_1"/>
    <property type="match status" value="1"/>
</dbReference>
<evidence type="ECO:0000313" key="8">
    <source>
        <dbReference type="EMBL" id="KMW57881.1"/>
    </source>
</evidence>
<feature type="transmembrane region" description="Helical" evidence="6">
    <location>
        <begin position="218"/>
        <end position="236"/>
    </location>
</feature>
<feature type="transmembrane region" description="Helical" evidence="6">
    <location>
        <begin position="68"/>
        <end position="87"/>
    </location>
</feature>
<feature type="transmembrane region" description="Helical" evidence="6">
    <location>
        <begin position="127"/>
        <end position="151"/>
    </location>
</feature>
<evidence type="ECO:0000256" key="2">
    <source>
        <dbReference type="ARBA" id="ARBA00022448"/>
    </source>
</evidence>
<feature type="transmembrane region" description="Helical" evidence="6">
    <location>
        <begin position="93"/>
        <end position="115"/>
    </location>
</feature>
<feature type="transmembrane region" description="Helical" evidence="6">
    <location>
        <begin position="345"/>
        <end position="368"/>
    </location>
</feature>
<reference evidence="8 9" key="1">
    <citation type="submission" date="2015-06" db="EMBL/GenBank/DDBJ databases">
        <title>Draft genome sequence of an Alphaproteobacteria species associated to the Mediterranean sponge Oscarella lobularis.</title>
        <authorList>
            <person name="Jourda C."/>
            <person name="Santini S."/>
            <person name="Claverie J.-M."/>
        </authorList>
    </citation>
    <scope>NUCLEOTIDE SEQUENCE [LARGE SCALE GENOMIC DNA]</scope>
    <source>
        <strain evidence="8">IGS</strain>
    </source>
</reference>
<evidence type="ECO:0000256" key="6">
    <source>
        <dbReference type="SAM" id="Phobius"/>
    </source>
</evidence>
<dbReference type="PATRIC" id="fig|1675527.3.peg.2983"/>
<evidence type="ECO:0000256" key="1">
    <source>
        <dbReference type="ARBA" id="ARBA00004141"/>
    </source>
</evidence>
<dbReference type="PANTHER" id="PTHR42718:SF9">
    <property type="entry name" value="MAJOR FACILITATOR SUPERFAMILY MULTIDRUG TRANSPORTER MFSC"/>
    <property type="match status" value="1"/>
</dbReference>
<evidence type="ECO:0000256" key="3">
    <source>
        <dbReference type="ARBA" id="ARBA00022692"/>
    </source>
</evidence>
<keyword evidence="4 6" id="KW-1133">Transmembrane helix</keyword>
<proteinExistence type="predicted"/>
<evidence type="ECO:0000256" key="4">
    <source>
        <dbReference type="ARBA" id="ARBA00022989"/>
    </source>
</evidence>
<feature type="transmembrane region" description="Helical" evidence="6">
    <location>
        <begin position="289"/>
        <end position="307"/>
    </location>
</feature>
<feature type="transmembrane region" description="Helical" evidence="6">
    <location>
        <begin position="190"/>
        <end position="212"/>
    </location>
</feature>
<dbReference type="OrthoDB" id="9807274at2"/>
<feature type="transmembrane region" description="Helical" evidence="6">
    <location>
        <begin position="157"/>
        <end position="178"/>
    </location>
</feature>
<sequence>MVLIAAVLASAMGFIDSTVIAIAIPSMRDTLGASLPQAQWISNAYMLTLSAFILVGGAFGDRFGLARMFSLGIVGFVLASMACAFAPSPEFLVAARFFQGIGAALMVPGSMAIVARAYPRAERARAIGTWAAAASVSTALGPIIGGLALTFGGAEMWRWIFAINLPFAAIALWLLWRAIERDAGRPGEQIDFIGAALAVIGLGLLAFGLTGAEGGGEIRLAPCIAGAAILALFVWVEARISAPMLDLGLFRDRTFAVVNLAIFLHWLGFIGVIFFLPVVLVGAWGLTEITASLALAPLSVFVGLLSRRTSGLAERYGPRLVLGFGMSIVAISFFLLGAVAPRLDFWWGVLPAMIGIGFGMSFVAAPLSATVMTAIDEQHSGTASGINNAVSRIGGLISIAALGSLAASRYHSAGGTASFAQHSAPPSEVLASTAGLVTISWIAAGCAALAAALCLVTLPGRQPPAQ</sequence>
<keyword evidence="9" id="KW-1185">Reference proteome</keyword>